<protein>
    <submittedName>
        <fullName evidence="9">Anaphase-promoting complex subunit 1</fullName>
    </submittedName>
</protein>
<evidence type="ECO:0000256" key="6">
    <source>
        <dbReference type="SAM" id="Phobius"/>
    </source>
</evidence>
<dbReference type="GO" id="GO:0005680">
    <property type="term" value="C:anaphase-promoting complex"/>
    <property type="evidence" value="ECO:0007669"/>
    <property type="project" value="InterPro"/>
</dbReference>
<evidence type="ECO:0000313" key="10">
    <source>
        <dbReference type="Proteomes" id="UP000030680"/>
    </source>
</evidence>
<dbReference type="EMBL" id="KB454522">
    <property type="protein sequence ID" value="EME28285.1"/>
    <property type="molecule type" value="Genomic_DNA"/>
</dbReference>
<keyword evidence="6" id="KW-0812">Transmembrane</keyword>
<proteinExistence type="inferred from homology"/>
<dbReference type="Pfam" id="PF21282">
    <property type="entry name" value="APC1_3rd"/>
    <property type="match status" value="1"/>
</dbReference>
<feature type="domain" description="Anaphase-promoting complex subunit 1 C-terminal" evidence="7">
    <location>
        <begin position="1543"/>
        <end position="1636"/>
    </location>
</feature>
<dbReference type="GO" id="GO:0007091">
    <property type="term" value="P:metaphase/anaphase transition of mitotic cell cycle"/>
    <property type="evidence" value="ECO:0007669"/>
    <property type="project" value="TreeGrafter"/>
</dbReference>
<keyword evidence="3" id="KW-0677">Repeat</keyword>
<dbReference type="PANTHER" id="PTHR12827">
    <property type="entry name" value="MEIOTIC CHECKPOINT REGULATOR TSG24 FAMILY MEMBER"/>
    <property type="match status" value="1"/>
</dbReference>
<feature type="domain" description="Anaphase-promoting complex subunit 1 beta-sandwich" evidence="8">
    <location>
        <begin position="1379"/>
        <end position="1455"/>
    </location>
</feature>
<gene>
    <name evidence="9" type="ORF">Gasu_42840</name>
</gene>
<dbReference type="InterPro" id="IPR048971">
    <property type="entry name" value="Apc1_3rd"/>
</dbReference>
<reference evidence="10" key="1">
    <citation type="journal article" date="2013" name="Science">
        <title>Gene transfer from bacteria and archaea facilitated evolution of an extremophilic eukaryote.</title>
        <authorList>
            <person name="Schonknecht G."/>
            <person name="Chen W.H."/>
            <person name="Ternes C.M."/>
            <person name="Barbier G.G."/>
            <person name="Shrestha R.P."/>
            <person name="Stanke M."/>
            <person name="Brautigam A."/>
            <person name="Baker B.J."/>
            <person name="Banfield J.F."/>
            <person name="Garavito R.M."/>
            <person name="Carr K."/>
            <person name="Wilkerson C."/>
            <person name="Rensing S.A."/>
            <person name="Gagneul D."/>
            <person name="Dickenson N.E."/>
            <person name="Oesterhelt C."/>
            <person name="Lercher M.J."/>
            <person name="Weber A.P."/>
        </authorList>
    </citation>
    <scope>NUCLEOTIDE SEQUENCE [LARGE SCALE GENOMIC DNA]</scope>
    <source>
        <strain evidence="10">074W</strain>
    </source>
</reference>
<dbReference type="Gramene" id="EME28285">
    <property type="protein sequence ID" value="EME28285"/>
    <property type="gene ID" value="Gasu_42840"/>
</dbReference>
<dbReference type="eggNOG" id="KOG1858">
    <property type="taxonomic scope" value="Eukaryota"/>
</dbReference>
<dbReference type="GO" id="GO:0070979">
    <property type="term" value="P:protein K11-linked ubiquitination"/>
    <property type="evidence" value="ECO:0007669"/>
    <property type="project" value="TreeGrafter"/>
</dbReference>
<dbReference type="Gene3D" id="1.25.10.10">
    <property type="entry name" value="Leucine-rich Repeat Variant"/>
    <property type="match status" value="2"/>
</dbReference>
<keyword evidence="10" id="KW-1185">Reference proteome</keyword>
<evidence type="ECO:0000256" key="3">
    <source>
        <dbReference type="ARBA" id="ARBA00022737"/>
    </source>
</evidence>
<sequence>MSYCEVFLQKTTLNSKFVPKPGEKTCVYGTEENELVLHKNGKNISIVWKVADWTKRKFSFVAEGDRVSLPVLFTDGTYDYVAVCISDRLILFDEMGNDNFWQLGYGFSGSVCCELLELSWAVILPLTPNNKYSSKDTVYLLFQKKQRKLYFLRGVHQGERIIYCSSDLPLLVTYDEVLETMSLVLCNEEKIESERDISVDETDLDSFFVDRVDEVFHITPKEFSFFHDELGQLYLAILDQYAYLYMLLVQGASWSERKQNNMHLEKLHLKMKLEAFISIQAVAITREEFKDLLCLDAMGLFHVYIGCQWIFRFELFWISEASVSFALVTRAYDSYQREGNQLSCFVRSLKDSVSSSVTLEWNDNQFYRISLDCFRPHSQPTKDILICSFAALKPELSCLLRSLWIFYMHCQHNDRSFSTASLEHCKEWKSLEQSLDILRNYLLHAYENSLGLSCVVEGLLSKLLNGGLKEELLRNTKNDENARSLLLYDYSFNSYLARKYSIFYKNENISFLPWEISSSQIQMDTRILISKADSIGQIVYSIATAFHLLYECYKTCVTNENQLEAVARQVKKWIALLGCSSWMEHYDRDLLHPIYYDHQQLEELSTPLCCIFDALSSAVIGNLEDLALLKATIQKFHFRGLYNPLERLEKICVALEMIFQNDNGSLESIVSIPSFVQNILPTLPLSLSTPIYDTLQNCKFLNDSYKDNWIDAQLNNLYNDDIFKLLGMEEMETSEWNMSHKLEMESMYMEDLLLDFDTSNYTSGMEVNDPCIHMRFAADRRTMEVQNLLDSASPLSLDSLDLKALYEDDSVTVSSNKLLGRLLKNLGVCIGRGAFALGTYISFDPTEPIVIPKICLAAKAPSDSLPLVKLDMSSVSVHYFDWPRFHNGVAASLRFFRREPCYGDPNSPETMLSRSWIVSNKPPEPCASHAGVLLGLGLTGHLPVLQTTDWYSYLIGRDELTCVGLILGVACSGRGTMDNSATKMLCIHIRHFNPLSFSQPEWEVPVSVQSAACFGLGLLYQGTCHRLMVEGLYAEMTRNMEPDIPLGQRQGFCLAVGFGLGFICLGMGPKSAALQDLHLEEKLYSCIYGKNTKSTSQSIILDTHPNVILENYSNNDVITPAALMALCLMYLQTNDWSVANMLTIPESLYELESIRPDHLYLFVLSRQLILWDYIYATPSYLINLLPSLCKNSLLVGGQEISLDALLEQLRRKLSEDNPMTDIIVGTIMILLAAAVSIGLRYAGTFDSQAYTLVKQLFLSLEKIVPTHISMYLGLLPLSLSLIMAGSGNLELLRILRRLHKSIRHKSDTSHSSRYANYMMNSMSIGFLFLGGGSCSFQRSRFAIASLLCALYPVFPASPTDNQYHLQAFRHFYILATENRLLETRDIRTNKPCFVPIEITLKDSRDYYSSTWRLMSPCLVPEWTIVEKIQISGPRYLPRTFVIDENFLEKNSLLERHRKKAKNPSNSNPFMKVEYGRIVVFVRRRMGQLDYSMDPKGTRGLLSRVIAISLKGRMLTSSWPLFHSFPIQVDTQDEIAMESLMEYPSLSGFFQYFCEPTKPSIYDAILYEILSHDKPEALQLYLEMMNICNCSMAKWSLHSLSMKHLSILSQYFHYGRFLNNSIMNDEHIPILEPTFVQMCFLHQ</sequence>
<accession>M2WW99</accession>
<dbReference type="RefSeq" id="XP_005704805.1">
    <property type="nucleotide sequence ID" value="XM_005704748.1"/>
</dbReference>
<dbReference type="InterPro" id="IPR024990">
    <property type="entry name" value="Apc1"/>
</dbReference>
<feature type="transmembrane region" description="Helical" evidence="6">
    <location>
        <begin position="1219"/>
        <end position="1242"/>
    </location>
</feature>
<comment type="similarity">
    <text evidence="1">Belongs to the APC1 family.</text>
</comment>
<keyword evidence="5" id="KW-0131">Cell cycle</keyword>
<evidence type="ECO:0000259" key="7">
    <source>
        <dbReference type="Pfam" id="PF18122"/>
    </source>
</evidence>
<evidence type="ECO:0000256" key="4">
    <source>
        <dbReference type="ARBA" id="ARBA00022776"/>
    </source>
</evidence>
<dbReference type="PANTHER" id="PTHR12827:SF3">
    <property type="entry name" value="ANAPHASE-PROMOTING COMPLEX SUBUNIT 1"/>
    <property type="match status" value="1"/>
</dbReference>
<dbReference type="GO" id="GO:0031145">
    <property type="term" value="P:anaphase-promoting complex-dependent catabolic process"/>
    <property type="evidence" value="ECO:0007669"/>
    <property type="project" value="TreeGrafter"/>
</dbReference>
<dbReference type="Proteomes" id="UP000030680">
    <property type="component" value="Unassembled WGS sequence"/>
</dbReference>
<keyword evidence="4" id="KW-0498">Mitosis</keyword>
<evidence type="ECO:0000259" key="8">
    <source>
        <dbReference type="Pfam" id="PF21282"/>
    </source>
</evidence>
<keyword evidence="2" id="KW-0132">Cell division</keyword>
<keyword evidence="6" id="KW-0472">Membrane</keyword>
<dbReference type="STRING" id="130081.M2WW99"/>
<dbReference type="KEGG" id="gsl:Gasu_42840"/>
<dbReference type="GO" id="GO:0060090">
    <property type="term" value="F:molecular adaptor activity"/>
    <property type="evidence" value="ECO:0007669"/>
    <property type="project" value="TreeGrafter"/>
</dbReference>
<evidence type="ECO:0000256" key="1">
    <source>
        <dbReference type="ARBA" id="ARBA00010547"/>
    </source>
</evidence>
<evidence type="ECO:0000256" key="5">
    <source>
        <dbReference type="ARBA" id="ARBA00023306"/>
    </source>
</evidence>
<dbReference type="GeneID" id="17087137"/>
<dbReference type="InterPro" id="IPR011989">
    <property type="entry name" value="ARM-like"/>
</dbReference>
<feature type="transmembrane region" description="Helical" evidence="6">
    <location>
        <begin position="1268"/>
        <end position="1293"/>
    </location>
</feature>
<evidence type="ECO:0000313" key="9">
    <source>
        <dbReference type="EMBL" id="EME28285.1"/>
    </source>
</evidence>
<organism evidence="9 10">
    <name type="scientific">Galdieria sulphuraria</name>
    <name type="common">Red alga</name>
    <dbReference type="NCBI Taxonomy" id="130081"/>
    <lineage>
        <taxon>Eukaryota</taxon>
        <taxon>Rhodophyta</taxon>
        <taxon>Bangiophyceae</taxon>
        <taxon>Galdieriales</taxon>
        <taxon>Galdieriaceae</taxon>
        <taxon>Galdieria</taxon>
    </lineage>
</organism>
<name>M2WW99_GALSU</name>
<dbReference type="GO" id="GO:0051301">
    <property type="term" value="P:cell division"/>
    <property type="evidence" value="ECO:0007669"/>
    <property type="project" value="UniProtKB-KW"/>
</dbReference>
<dbReference type="Pfam" id="PF18122">
    <property type="entry name" value="APC1_C"/>
    <property type="match status" value="1"/>
</dbReference>
<evidence type="ECO:0000256" key="2">
    <source>
        <dbReference type="ARBA" id="ARBA00022618"/>
    </source>
</evidence>
<dbReference type="OrthoDB" id="4446at2759"/>
<keyword evidence="6" id="KW-1133">Transmembrane helix</keyword>
<dbReference type="InterPro" id="IPR041221">
    <property type="entry name" value="APC1_C"/>
</dbReference>